<name>A0ABS4T3C7_9MICC</name>
<accession>A0ABS4T3C7</accession>
<evidence type="ECO:0000256" key="1">
    <source>
        <dbReference type="SAM" id="MobiDB-lite"/>
    </source>
</evidence>
<organism evidence="3 4">
    <name type="scientific">Nesterenkonia lacusekhoensis</name>
    <dbReference type="NCBI Taxonomy" id="150832"/>
    <lineage>
        <taxon>Bacteria</taxon>
        <taxon>Bacillati</taxon>
        <taxon>Actinomycetota</taxon>
        <taxon>Actinomycetes</taxon>
        <taxon>Micrococcales</taxon>
        <taxon>Micrococcaceae</taxon>
        <taxon>Nesterenkonia</taxon>
    </lineage>
</organism>
<feature type="chain" id="PRO_5046228716" evidence="2">
    <location>
        <begin position="30"/>
        <end position="255"/>
    </location>
</feature>
<dbReference type="PROSITE" id="PS51257">
    <property type="entry name" value="PROKAR_LIPOPROTEIN"/>
    <property type="match status" value="1"/>
</dbReference>
<dbReference type="RefSeq" id="WP_210049475.1">
    <property type="nucleotide sequence ID" value="NZ_JAGINX010000001.1"/>
</dbReference>
<evidence type="ECO:0000256" key="2">
    <source>
        <dbReference type="SAM" id="SignalP"/>
    </source>
</evidence>
<proteinExistence type="predicted"/>
<feature type="region of interest" description="Disordered" evidence="1">
    <location>
        <begin position="38"/>
        <end position="60"/>
    </location>
</feature>
<evidence type="ECO:0000313" key="4">
    <source>
        <dbReference type="Proteomes" id="UP001519331"/>
    </source>
</evidence>
<evidence type="ECO:0000313" key="3">
    <source>
        <dbReference type="EMBL" id="MBP2318967.1"/>
    </source>
</evidence>
<keyword evidence="2" id="KW-0732">Signal</keyword>
<feature type="signal peptide" evidence="2">
    <location>
        <begin position="1"/>
        <end position="29"/>
    </location>
</feature>
<keyword evidence="4" id="KW-1185">Reference proteome</keyword>
<gene>
    <name evidence="3" type="ORF">JOF45_001986</name>
</gene>
<protein>
    <submittedName>
        <fullName evidence="3">Uncharacterized protein</fullName>
    </submittedName>
</protein>
<dbReference type="EMBL" id="JAGINX010000001">
    <property type="protein sequence ID" value="MBP2318967.1"/>
    <property type="molecule type" value="Genomic_DNA"/>
</dbReference>
<dbReference type="Proteomes" id="UP001519331">
    <property type="component" value="Unassembled WGS sequence"/>
</dbReference>
<comment type="caution">
    <text evidence="3">The sequence shown here is derived from an EMBL/GenBank/DDBJ whole genome shotgun (WGS) entry which is preliminary data.</text>
</comment>
<reference evidence="3 4" key="1">
    <citation type="submission" date="2021-03" db="EMBL/GenBank/DDBJ databases">
        <title>Sequencing the genomes of 1000 actinobacteria strains.</title>
        <authorList>
            <person name="Klenk H.-P."/>
        </authorList>
    </citation>
    <scope>NUCLEOTIDE SEQUENCE [LARGE SCALE GENOMIC DNA]</scope>
    <source>
        <strain evidence="3 4">DSM 12544</strain>
    </source>
</reference>
<sequence>MRMKPEFRASAALLTLSALVLTACSGSDAADEAPAAPFAAVSTDGSEEPEEAQAAAGDQPVVAAESDRAALSEEQILKALLDEGDMPFEVLQFAETTGTQYFRDRMGVNQGVYVDGFGESECAAAMDAVNVDLIGEDPESGVIREVGYEEGSMALWMLSYDRPAESASVWEQLLESCGGSVLENESEVAEFGGFSHGAFGGMTMQMHLADGSVVEGWFATRDFGNNLVMISALNLDQPVFEELVEAQDEKLDALE</sequence>